<dbReference type="InterPro" id="IPR001841">
    <property type="entry name" value="Znf_RING"/>
</dbReference>
<dbReference type="InterPro" id="IPR011989">
    <property type="entry name" value="ARM-like"/>
</dbReference>
<keyword evidence="19" id="KW-1185">Reference proteome</keyword>
<evidence type="ECO:0000256" key="13">
    <source>
        <dbReference type="ARBA" id="ARBA00022833"/>
    </source>
</evidence>
<dbReference type="InterPro" id="IPR054476">
    <property type="entry name" value="Ltn1_N"/>
</dbReference>
<evidence type="ECO:0000256" key="8">
    <source>
        <dbReference type="ARBA" id="ARBA00022679"/>
    </source>
</evidence>
<dbReference type="GO" id="GO:0043023">
    <property type="term" value="F:ribosomal large subunit binding"/>
    <property type="evidence" value="ECO:0007669"/>
    <property type="project" value="TreeGrafter"/>
</dbReference>
<dbReference type="InterPro" id="IPR016024">
    <property type="entry name" value="ARM-type_fold"/>
</dbReference>
<dbReference type="PANTHER" id="PTHR12389:SF0">
    <property type="entry name" value="E3 UBIQUITIN-PROTEIN LIGASE LISTERIN"/>
    <property type="match status" value="1"/>
</dbReference>
<evidence type="ECO:0000259" key="17">
    <source>
        <dbReference type="PROSITE" id="PS50089"/>
    </source>
</evidence>
<evidence type="ECO:0000256" key="1">
    <source>
        <dbReference type="ARBA" id="ARBA00000900"/>
    </source>
</evidence>
<feature type="region of interest" description="Disordered" evidence="16">
    <location>
        <begin position="1638"/>
        <end position="1677"/>
    </location>
</feature>
<comment type="function">
    <text evidence="15">E3 ubiquitin-protein ligase. Component of the ribosome quality control complex (RQC), a ribosome-associated complex that mediates ubiquitination and extraction of incompletely synthesized nascent chains for proteasomal degradation.</text>
</comment>
<evidence type="ECO:0000256" key="12">
    <source>
        <dbReference type="ARBA" id="ARBA00022786"/>
    </source>
</evidence>
<feature type="compositionally biased region" description="Basic and acidic residues" evidence="16">
    <location>
        <begin position="252"/>
        <end position="265"/>
    </location>
</feature>
<evidence type="ECO:0000256" key="9">
    <source>
        <dbReference type="ARBA" id="ARBA00022723"/>
    </source>
</evidence>
<feature type="compositionally biased region" description="Acidic residues" evidence="16">
    <location>
        <begin position="1529"/>
        <end position="1538"/>
    </location>
</feature>
<comment type="subcellular location">
    <subcellularLocation>
        <location evidence="2">Cytoplasm</location>
        <location evidence="2">Cytosol</location>
    </subcellularLocation>
</comment>
<evidence type="ECO:0000256" key="5">
    <source>
        <dbReference type="ARBA" id="ARBA00012483"/>
    </source>
</evidence>
<feature type="region of interest" description="Disordered" evidence="16">
    <location>
        <begin position="700"/>
        <end position="727"/>
    </location>
</feature>
<protein>
    <recommendedName>
        <fullName evidence="6 15">E3 ubiquitin-protein ligase listerin</fullName>
        <ecNumber evidence="5 15">2.3.2.27</ecNumber>
    </recommendedName>
    <alternativeName>
        <fullName evidence="15">RING-type E3 ubiquitin transferase listerin</fullName>
    </alternativeName>
</protein>
<evidence type="ECO:0000256" key="6">
    <source>
        <dbReference type="ARBA" id="ARBA00017157"/>
    </source>
</evidence>
<dbReference type="EC" id="2.3.2.27" evidence="5 15"/>
<keyword evidence="11 14" id="KW-0863">Zinc-finger</keyword>
<keyword evidence="13 15" id="KW-0862">Zinc</keyword>
<dbReference type="InterPro" id="IPR054478">
    <property type="entry name" value="LTN1_UBC"/>
</dbReference>
<evidence type="ECO:0000256" key="11">
    <source>
        <dbReference type="ARBA" id="ARBA00022771"/>
    </source>
</evidence>
<dbReference type="InterPro" id="IPR039804">
    <property type="entry name" value="RING-CH-C4HC3_LTN1"/>
</dbReference>
<dbReference type="PROSITE" id="PS50089">
    <property type="entry name" value="ZF_RING_2"/>
    <property type="match status" value="1"/>
</dbReference>
<dbReference type="Pfam" id="PF22958">
    <property type="entry name" value="Ltn1_1st"/>
    <property type="match status" value="1"/>
</dbReference>
<dbReference type="GO" id="GO:1990112">
    <property type="term" value="C:RQC complex"/>
    <property type="evidence" value="ECO:0007669"/>
    <property type="project" value="UniProtKB-UniRule"/>
</dbReference>
<proteinExistence type="inferred from homology"/>
<evidence type="ECO:0000256" key="15">
    <source>
        <dbReference type="RuleBase" id="RU367090"/>
    </source>
</evidence>
<feature type="compositionally biased region" description="Polar residues" evidence="16">
    <location>
        <begin position="875"/>
        <end position="894"/>
    </location>
</feature>
<dbReference type="FunFam" id="3.30.40.10:FF:000038">
    <property type="entry name" value="E3 ubiquitin-protein ligase listerin"/>
    <property type="match status" value="1"/>
</dbReference>
<evidence type="ECO:0000256" key="2">
    <source>
        <dbReference type="ARBA" id="ARBA00004514"/>
    </source>
</evidence>
<keyword evidence="7" id="KW-0963">Cytoplasm</keyword>
<comment type="caution">
    <text evidence="18">The sequence shown here is derived from an EMBL/GenBank/DDBJ whole genome shotgun (WGS) entry which is preliminary data.</text>
</comment>
<gene>
    <name evidence="18" type="ORF">WJX74_000343</name>
</gene>
<evidence type="ECO:0000256" key="10">
    <source>
        <dbReference type="ARBA" id="ARBA00022737"/>
    </source>
</evidence>
<feature type="region of interest" description="Disordered" evidence="16">
    <location>
        <begin position="875"/>
        <end position="903"/>
    </location>
</feature>
<dbReference type="SUPFAM" id="SSF48371">
    <property type="entry name" value="ARM repeat"/>
    <property type="match status" value="1"/>
</dbReference>
<accession>A0AAW1SD99</accession>
<dbReference type="Proteomes" id="UP001438707">
    <property type="component" value="Unassembled WGS sequence"/>
</dbReference>
<dbReference type="SUPFAM" id="SSF57850">
    <property type="entry name" value="RING/U-box"/>
    <property type="match status" value="1"/>
</dbReference>
<evidence type="ECO:0000313" key="18">
    <source>
        <dbReference type="EMBL" id="KAK9844274.1"/>
    </source>
</evidence>
<evidence type="ECO:0000256" key="16">
    <source>
        <dbReference type="SAM" id="MobiDB-lite"/>
    </source>
</evidence>
<feature type="domain" description="RING-type" evidence="17">
    <location>
        <begin position="1868"/>
        <end position="1915"/>
    </location>
</feature>
<comment type="similarity">
    <text evidence="4 15">Belongs to the LTN1 family.</text>
</comment>
<dbReference type="EMBL" id="JALJOS010000001">
    <property type="protein sequence ID" value="KAK9844274.1"/>
    <property type="molecule type" value="Genomic_DNA"/>
</dbReference>
<dbReference type="InterPro" id="IPR039795">
    <property type="entry name" value="LTN1/Rkr1"/>
</dbReference>
<dbReference type="GO" id="GO:0008270">
    <property type="term" value="F:zinc ion binding"/>
    <property type="evidence" value="ECO:0007669"/>
    <property type="project" value="UniProtKB-KW"/>
</dbReference>
<keyword evidence="12 15" id="KW-0833">Ubl conjugation pathway</keyword>
<sequence>MVQGDRNKGTKASSAKAAQLLGNAAAAQPVAVGFGGFAGSKQVAEAPTTLQDVPSSSISNLSTDAQAAIDSETLLHLKRLSKRDSTTKHKALQALRSIIPNRDASEWEAICPAWAKLFHRLVLDNSRAVRAEACRVQQALAESLKRRMAPVLKSVIGPWWLAQHDTASEVAASARDSFQAAFPENRHQEALTFCGPDLLDFLQEMMFATPEELGEVKAETPEERAERAERALTAALAGLAALTQALCNPPTIKRDASKSESHTDSDGSASGANAPEVMVAAAMDKILAKPGCLKRTAGSKVPSVRKASYQLFLTLCKSLPSVLETRTTEMAPFLLGAIGDKDPETHAVMWGLVLTFAKRFPAAWHAVDIRKAFLPRLQNLLRNGCFGSARASFPAVLLLLTLMPKSLMGPQPGVLIGVLDSIWKGWESVRLTAGSRAAAALSYQECLSHAFIQARAASGGSEETTEAYCRELLAASFSQVVVPAALSTADAAADNALSMVAGCLSSIGKQEPAANQLLSSLLIESMAAAAMKLLEQEASSGTILCTRVKHLLEKLLSLSSVKGASGPSNQHLAAKFGMPVAGALLPSVTSGHCSAEASNLLAALIDAFGTEVAATAAPAGRSGPHFARDDVADAPPADASAIRSSLLQGCMATELNSASAASNARLLLAFAMRSSDPAREFGSLVGTLLRCQAPAAAMEASAEGHAGSREPAAAQEASPADVAPNSRPHASQLLLAHALVEAVMEPSADQPSGSKWRSSELDAATRSLCSPSSVNACSSRSTLCAIITRLFAGGADHCLLSPAAQASILDQLLASLTTNPQQTEPSGEQESAAISSCSIVASIAQTGFPEHLMESAIELLKQVMQLSWSSTQLVQHQSGSQQTAGDSMQQNGSSDAEGMISEDDEELADAALEQVHLSEAEDEPSTVADAAARAWQGGHLALAATVHWSLELQHKACFALLGTISHAAAVSGASAQEGGDASDVHASRLQQLITAFPSQQDHILDDVLSQSSAEQQVSKGASISQLARSLLGYLGWSRLLCLPDSNMREDLTLQMLQDPGSSLDGGNIGTLQGFLVEHASRHPEGMDKMLTRLLRSAADSPQSMDSAAAALQQLLSELAQDDRTQPLTSAFFKANLSNAEGTLPDELLQGLLHVLAPQIRRVGVAEDTGLAALILHFVQAASSQPPALLMQGPENLHNLRCVVACLPVDEQQPAPEVTTNERSALLNLLSRQLTGGQAAIAAEAAERRFGGDSSKADGSRMARRDRAEAAVAALTRCTVHYASQDMDEGLWARLYKPMQAGLEKLSGAMDALSSSAVQSLVAGAAEMEPQAEVTPVFAAQYFMGLQRKGIRKGVQAIASRLLAGLEGVGEPASASPRLPSASAAWAATFKDLLRHDDALPDWQQVQDESQEHLLRSLFSCGTVQAAANALGGNAVQQVAAWRAGNAQLWKPVADSCRAVPAGILTAALEAFNRDKAARGMDATDALLALLLGPEVEDNLQPISWHLLLSATLLPKLTDADLSEGSREELADDEDDEEMQNSLATASRSDMLNRMGLRAWLVNGMVGLQPEQAAPARSSQGQDRSAVQMIHAWAILLAHLISLPPASLGSRHLAQSLGDVFDLVPQLLDALITLLPLPSTQPKSKRASTQQQLSPKPAASSAAAAAAAESRASGSQPSGRWSLADGLLQAGFLSSSSALKSRQEQLEGLARLLYRATLQALPASARSWFTDIKDKRLAASLEAYTAEQESPALLQQEFYAVQAARPDLSGPDGLEGFSIRANAASREVVAVLEIEEGSSLELAVKLPPASPLRPAEAECRRRVGVTEQKLRWWLLSITSFLRTQNGSVAEAIALWQRNIGKAFKGVEECLICYAVIAPSNGQLPKLKCRTCLRRFHGACLYKWFQSSGKSNCPHCQSPW</sequence>
<dbReference type="InterPro" id="IPR013083">
    <property type="entry name" value="Znf_RING/FYVE/PHD"/>
</dbReference>
<dbReference type="GO" id="GO:0061630">
    <property type="term" value="F:ubiquitin protein ligase activity"/>
    <property type="evidence" value="ECO:0007669"/>
    <property type="project" value="UniProtKB-UniRule"/>
</dbReference>
<dbReference type="GO" id="GO:0005829">
    <property type="term" value="C:cytosol"/>
    <property type="evidence" value="ECO:0007669"/>
    <property type="project" value="UniProtKB-SubCell"/>
</dbReference>
<feature type="region of interest" description="Disordered" evidence="16">
    <location>
        <begin position="1521"/>
        <end position="1541"/>
    </location>
</feature>
<dbReference type="GO" id="GO:0072344">
    <property type="term" value="P:rescue of stalled ribosome"/>
    <property type="evidence" value="ECO:0007669"/>
    <property type="project" value="UniProtKB-UniRule"/>
</dbReference>
<keyword evidence="10" id="KW-0677">Repeat</keyword>
<evidence type="ECO:0000313" key="19">
    <source>
        <dbReference type="Proteomes" id="UP001438707"/>
    </source>
</evidence>
<comment type="pathway">
    <text evidence="3 15">Protein modification; protein ubiquitination.</text>
</comment>
<feature type="compositionally biased region" description="Low complexity" evidence="16">
    <location>
        <begin position="1657"/>
        <end position="1674"/>
    </location>
</feature>
<dbReference type="CDD" id="cd16491">
    <property type="entry name" value="RING-CH-C4HC3_LTN1"/>
    <property type="match status" value="1"/>
</dbReference>
<evidence type="ECO:0000256" key="4">
    <source>
        <dbReference type="ARBA" id="ARBA00007997"/>
    </source>
</evidence>
<comment type="subunit">
    <text evidence="15">Component of the ribosome quality control complex (RQC).</text>
</comment>
<reference evidence="18 19" key="1">
    <citation type="journal article" date="2024" name="Nat. Commun.">
        <title>Phylogenomics reveals the evolutionary origins of lichenization in chlorophyte algae.</title>
        <authorList>
            <person name="Puginier C."/>
            <person name="Libourel C."/>
            <person name="Otte J."/>
            <person name="Skaloud P."/>
            <person name="Haon M."/>
            <person name="Grisel S."/>
            <person name="Petersen M."/>
            <person name="Berrin J.G."/>
            <person name="Delaux P.M."/>
            <person name="Dal Grande F."/>
            <person name="Keller J."/>
        </authorList>
    </citation>
    <scope>NUCLEOTIDE SEQUENCE [LARGE SCALE GENOMIC DNA]</scope>
    <source>
        <strain evidence="18 19">SAG 2145</strain>
    </source>
</reference>
<dbReference type="Gene3D" id="3.30.40.10">
    <property type="entry name" value="Zinc/RING finger domain, C3HC4 (zinc finger)"/>
    <property type="match status" value="1"/>
</dbReference>
<dbReference type="Gene3D" id="1.25.10.10">
    <property type="entry name" value="Leucine-rich Repeat Variant"/>
    <property type="match status" value="1"/>
</dbReference>
<feature type="region of interest" description="Disordered" evidence="16">
    <location>
        <begin position="250"/>
        <end position="272"/>
    </location>
</feature>
<dbReference type="Pfam" id="PF22999">
    <property type="entry name" value="LTN1_E3_ligase_6th"/>
    <property type="match status" value="1"/>
</dbReference>
<evidence type="ECO:0000256" key="14">
    <source>
        <dbReference type="PROSITE-ProRule" id="PRU00175"/>
    </source>
</evidence>
<name>A0AAW1SD99_9CHLO</name>
<dbReference type="PANTHER" id="PTHR12389">
    <property type="entry name" value="ZINC FINGER PROTEIN 294"/>
    <property type="match status" value="1"/>
</dbReference>
<dbReference type="Pfam" id="PF23009">
    <property type="entry name" value="UBC_like"/>
    <property type="match status" value="1"/>
</dbReference>
<dbReference type="GO" id="GO:1990116">
    <property type="term" value="P:ribosome-associated ubiquitin-dependent protein catabolic process"/>
    <property type="evidence" value="ECO:0007669"/>
    <property type="project" value="UniProtKB-UniRule"/>
</dbReference>
<dbReference type="InterPro" id="IPR054477">
    <property type="entry name" value="LTN1_E3_ligase_6th"/>
</dbReference>
<comment type="catalytic activity">
    <reaction evidence="1 15">
        <text>S-ubiquitinyl-[E2 ubiquitin-conjugating enzyme]-L-cysteine + [acceptor protein]-L-lysine = [E2 ubiquitin-conjugating enzyme]-L-cysteine + N(6)-ubiquitinyl-[acceptor protein]-L-lysine.</text>
        <dbReference type="EC" id="2.3.2.27"/>
    </reaction>
</comment>
<organism evidence="18 19">
    <name type="scientific">Apatococcus lobatus</name>
    <dbReference type="NCBI Taxonomy" id="904363"/>
    <lineage>
        <taxon>Eukaryota</taxon>
        <taxon>Viridiplantae</taxon>
        <taxon>Chlorophyta</taxon>
        <taxon>core chlorophytes</taxon>
        <taxon>Trebouxiophyceae</taxon>
        <taxon>Chlorellales</taxon>
        <taxon>Chlorellaceae</taxon>
        <taxon>Apatococcus</taxon>
    </lineage>
</organism>
<keyword evidence="8 15" id="KW-0808">Transferase</keyword>
<evidence type="ECO:0000256" key="3">
    <source>
        <dbReference type="ARBA" id="ARBA00004906"/>
    </source>
</evidence>
<evidence type="ECO:0000256" key="7">
    <source>
        <dbReference type="ARBA" id="ARBA00022490"/>
    </source>
</evidence>
<keyword evidence="9 15" id="KW-0479">Metal-binding</keyword>